<accession>A0AAP9G7U6</accession>
<comment type="caution">
    <text evidence="1">The sequence shown here is derived from an EMBL/GenBank/DDBJ whole genome shotgun (WGS) entry which is preliminary data.</text>
</comment>
<proteinExistence type="predicted"/>
<evidence type="ECO:0000313" key="1">
    <source>
        <dbReference type="EMBL" id="MDN4187414.1"/>
    </source>
</evidence>
<reference evidence="1" key="2">
    <citation type="journal article" date="2022" name="3 Biotech.">
        <title>Isomaltooligosaccharides utilization and genomic characterization of human infant anti-inflammatory Bifidobacterium longum and Bifidobacterium breve strains.</title>
        <authorList>
            <person name="Sharma S."/>
            <person name="Singh S."/>
            <person name="Chaudhary V."/>
            <person name="Mantri S."/>
            <person name="Chander A."/>
            <person name="Maurya R."/>
            <person name="Rajarammohan S."/>
            <person name="Singh R.P."/>
            <person name="Rishi P."/>
            <person name="Bishnoi M."/>
            <person name="Bhadada S.K."/>
            <person name="Kondepudi K.K."/>
        </authorList>
    </citation>
    <scope>NUCLEOTIDE SEQUENCE</scope>
    <source>
        <strain evidence="1">Bif11</strain>
    </source>
</reference>
<organism evidence="1 2">
    <name type="scientific">Bifidobacterium breve</name>
    <dbReference type="NCBI Taxonomy" id="1685"/>
    <lineage>
        <taxon>Bacteria</taxon>
        <taxon>Bacillati</taxon>
        <taxon>Actinomycetota</taxon>
        <taxon>Actinomycetes</taxon>
        <taxon>Bifidobacteriales</taxon>
        <taxon>Bifidobacteriaceae</taxon>
        <taxon>Bifidobacterium</taxon>
    </lineage>
</organism>
<name>A0AAP9G7U6_BIFBR</name>
<evidence type="ECO:0000313" key="2">
    <source>
        <dbReference type="Proteomes" id="UP001169990"/>
    </source>
</evidence>
<dbReference type="AlphaFoldDB" id="A0AAP9G7U6"/>
<protein>
    <submittedName>
        <fullName evidence="1">Uncharacterized protein</fullName>
    </submittedName>
</protein>
<gene>
    <name evidence="1" type="ORF">DC496_03310</name>
</gene>
<reference evidence="1" key="1">
    <citation type="submission" date="2018-05" db="EMBL/GenBank/DDBJ databases">
        <authorList>
            <person name="Kondepudi K.K."/>
            <person name="Singh S."/>
            <person name="Chaudhry V."/>
            <person name="Mantri S."/>
            <person name="Bhadada S."/>
            <person name="Bishnoi M."/>
            <person name="Kaur J."/>
            <person name="Sharma S."/>
            <person name="Bhatia R."/>
        </authorList>
    </citation>
    <scope>NUCLEOTIDE SEQUENCE</scope>
    <source>
        <strain evidence="1">Bif11</strain>
    </source>
</reference>
<dbReference type="Proteomes" id="UP001169990">
    <property type="component" value="Unassembled WGS sequence"/>
</dbReference>
<sequence length="70" mass="7951">MTPSFQGCAVRVTESDVWESVSQQVDQRRDSFDYALTYLLERESMINPFDGKMDRLTSDAAALFAVPFLP</sequence>
<dbReference type="EMBL" id="QELD01000004">
    <property type="protein sequence ID" value="MDN4187414.1"/>
    <property type="molecule type" value="Genomic_DNA"/>
</dbReference>